<proteinExistence type="predicted"/>
<organism evidence="1 2">
    <name type="scientific">Vibrio zhanjiangensis</name>
    <dbReference type="NCBI Taxonomy" id="1046128"/>
    <lineage>
        <taxon>Bacteria</taxon>
        <taxon>Pseudomonadati</taxon>
        <taxon>Pseudomonadota</taxon>
        <taxon>Gammaproteobacteria</taxon>
        <taxon>Vibrionales</taxon>
        <taxon>Vibrionaceae</taxon>
        <taxon>Vibrio</taxon>
    </lineage>
</organism>
<evidence type="ECO:0008006" key="3">
    <source>
        <dbReference type="Google" id="ProtNLM"/>
    </source>
</evidence>
<evidence type="ECO:0000313" key="1">
    <source>
        <dbReference type="EMBL" id="GLT20502.1"/>
    </source>
</evidence>
<name>A0ABQ6F725_9VIBR</name>
<comment type="caution">
    <text evidence="1">The sequence shown here is derived from an EMBL/GenBank/DDBJ whole genome shotgun (WGS) entry which is preliminary data.</text>
</comment>
<sequence length="109" mass="12724">MCMNEAAAEKLPEGMPTCLCNQHFNLQPENTWLPEWGYRKSTNEFILRCPNCNYHEGPFTNKNAAIAGWALSNRKGDEHVLKTWARFYTERQTVPDHLKESKNLRQERA</sequence>
<keyword evidence="2" id="KW-1185">Reference proteome</keyword>
<reference evidence="2" key="1">
    <citation type="journal article" date="2019" name="Int. J. Syst. Evol. Microbiol.">
        <title>The Global Catalogue of Microorganisms (GCM) 10K type strain sequencing project: providing services to taxonomists for standard genome sequencing and annotation.</title>
        <authorList>
            <consortium name="The Broad Institute Genomics Platform"/>
            <consortium name="The Broad Institute Genome Sequencing Center for Infectious Disease"/>
            <person name="Wu L."/>
            <person name="Ma J."/>
        </authorList>
    </citation>
    <scope>NUCLEOTIDE SEQUENCE [LARGE SCALE GENOMIC DNA]</scope>
    <source>
        <strain evidence="2">NBRC 108723</strain>
    </source>
</reference>
<gene>
    <name evidence="1" type="ORF">GCM10007938_42870</name>
</gene>
<dbReference type="Proteomes" id="UP001157138">
    <property type="component" value="Unassembled WGS sequence"/>
</dbReference>
<evidence type="ECO:0000313" key="2">
    <source>
        <dbReference type="Proteomes" id="UP001157138"/>
    </source>
</evidence>
<protein>
    <recommendedName>
        <fullName evidence="3">Restriction alleviation protein, Lar family</fullName>
    </recommendedName>
</protein>
<accession>A0ABQ6F725</accession>
<dbReference type="EMBL" id="BSPW01000124">
    <property type="protein sequence ID" value="GLT20502.1"/>
    <property type="molecule type" value="Genomic_DNA"/>
</dbReference>